<evidence type="ECO:0000256" key="3">
    <source>
        <dbReference type="ARBA" id="ARBA00023014"/>
    </source>
</evidence>
<evidence type="ECO:0000313" key="5">
    <source>
        <dbReference type="EMBL" id="ANV97752.1"/>
    </source>
</evidence>
<feature type="domain" description="4Fe-4S ferredoxin-type" evidence="4">
    <location>
        <begin position="4"/>
        <end position="33"/>
    </location>
</feature>
<dbReference type="SUPFAM" id="SSF54862">
    <property type="entry name" value="4Fe-4S ferredoxins"/>
    <property type="match status" value="1"/>
</dbReference>
<dbReference type="GO" id="GO:0046872">
    <property type="term" value="F:metal ion binding"/>
    <property type="evidence" value="ECO:0007669"/>
    <property type="project" value="UniProtKB-KW"/>
</dbReference>
<dbReference type="Pfam" id="PF12838">
    <property type="entry name" value="Fer4_7"/>
    <property type="match status" value="1"/>
</dbReference>
<dbReference type="OrthoDB" id="9804603at2"/>
<dbReference type="GO" id="GO:0051536">
    <property type="term" value="F:iron-sulfur cluster binding"/>
    <property type="evidence" value="ECO:0007669"/>
    <property type="project" value="UniProtKB-KW"/>
</dbReference>
<dbReference type="NCBIfam" id="NF007205">
    <property type="entry name" value="PRK09626.1"/>
    <property type="match status" value="1"/>
</dbReference>
<reference evidence="6" key="1">
    <citation type="submission" date="2016-07" db="EMBL/GenBank/DDBJ databases">
        <authorList>
            <person name="Florea S."/>
            <person name="Webb J.S."/>
            <person name="Jaromczyk J."/>
            <person name="Schardl C.L."/>
        </authorList>
    </citation>
    <scope>NUCLEOTIDE SEQUENCE [LARGE SCALE GENOMIC DNA]</scope>
    <source>
        <strain evidence="6">MIT 01-6242</strain>
    </source>
</reference>
<dbReference type="PROSITE" id="PS00198">
    <property type="entry name" value="4FE4S_FER_1"/>
    <property type="match status" value="2"/>
</dbReference>
<gene>
    <name evidence="5" type="primary">oorD</name>
    <name evidence="5" type="ORF">BBW65_02570</name>
</gene>
<dbReference type="STRING" id="222136.BBW65_02570"/>
<name>A0A1B1U4W9_9HELI</name>
<dbReference type="InterPro" id="IPR017900">
    <property type="entry name" value="4Fe4S_Fe_S_CS"/>
</dbReference>
<dbReference type="Gene3D" id="3.30.70.20">
    <property type="match status" value="1"/>
</dbReference>
<evidence type="ECO:0000259" key="4">
    <source>
        <dbReference type="PROSITE" id="PS51379"/>
    </source>
</evidence>
<accession>A0A1B1U4W9</accession>
<dbReference type="Proteomes" id="UP000092884">
    <property type="component" value="Chromosome"/>
</dbReference>
<evidence type="ECO:0000313" key="6">
    <source>
        <dbReference type="Proteomes" id="UP000092884"/>
    </source>
</evidence>
<proteinExistence type="predicted"/>
<evidence type="ECO:0000256" key="1">
    <source>
        <dbReference type="ARBA" id="ARBA00022723"/>
    </source>
</evidence>
<dbReference type="RefSeq" id="WP_066339276.1">
    <property type="nucleotide sequence ID" value="NZ_CP016503.1"/>
</dbReference>
<keyword evidence="6" id="KW-1185">Reference proteome</keyword>
<sequence>MKDVPVWVIEERCKGCDICASVCPVGVLSMRLDSKKILGKVAEVSFKDSCIGCRECETHCPDFAIFVADKGEYKFAKSSHEAQERGKKIKANHFMLPAEFGGCE</sequence>
<keyword evidence="2" id="KW-0408">Iron</keyword>
<dbReference type="PANTHER" id="PTHR43122:SF1">
    <property type="entry name" value="IRON-SULFUR-BINDING PROTEIN"/>
    <property type="match status" value="1"/>
</dbReference>
<dbReference type="AlphaFoldDB" id="A0A1B1U4W9"/>
<dbReference type="KEGG" id="het:BBW65_02570"/>
<dbReference type="InterPro" id="IPR017896">
    <property type="entry name" value="4Fe4S_Fe-S-bd"/>
</dbReference>
<evidence type="ECO:0000256" key="2">
    <source>
        <dbReference type="ARBA" id="ARBA00023004"/>
    </source>
</evidence>
<dbReference type="EMBL" id="CP016503">
    <property type="protein sequence ID" value="ANV97752.1"/>
    <property type="molecule type" value="Genomic_DNA"/>
</dbReference>
<keyword evidence="3" id="KW-0411">Iron-sulfur</keyword>
<feature type="domain" description="4Fe-4S ferredoxin-type" evidence="4">
    <location>
        <begin position="40"/>
        <end position="70"/>
    </location>
</feature>
<organism evidence="5 6">
    <name type="scientific">Helicobacter enhydrae</name>
    <dbReference type="NCBI Taxonomy" id="222136"/>
    <lineage>
        <taxon>Bacteria</taxon>
        <taxon>Pseudomonadati</taxon>
        <taxon>Campylobacterota</taxon>
        <taxon>Epsilonproteobacteria</taxon>
        <taxon>Campylobacterales</taxon>
        <taxon>Helicobacteraceae</taxon>
        <taxon>Helicobacter</taxon>
    </lineage>
</organism>
<protein>
    <submittedName>
        <fullName evidence="5">2-oxoglutarate:acceptor oxidoreductase</fullName>
    </submittedName>
</protein>
<dbReference type="PANTHER" id="PTHR43122">
    <property type="entry name" value="FERREDOXIN SUBUNIT OF PYRUVATE:FLAVODOXIN OXIDOREDUCTASE-RELATED"/>
    <property type="match status" value="1"/>
</dbReference>
<keyword evidence="1" id="KW-0479">Metal-binding</keyword>
<dbReference type="PROSITE" id="PS51379">
    <property type="entry name" value="4FE4S_FER_2"/>
    <property type="match status" value="2"/>
</dbReference>